<gene>
    <name evidence="1" type="ORF">M9H77_04613</name>
</gene>
<organism evidence="1 2">
    <name type="scientific">Catharanthus roseus</name>
    <name type="common">Madagascar periwinkle</name>
    <name type="synonym">Vinca rosea</name>
    <dbReference type="NCBI Taxonomy" id="4058"/>
    <lineage>
        <taxon>Eukaryota</taxon>
        <taxon>Viridiplantae</taxon>
        <taxon>Streptophyta</taxon>
        <taxon>Embryophyta</taxon>
        <taxon>Tracheophyta</taxon>
        <taxon>Spermatophyta</taxon>
        <taxon>Magnoliopsida</taxon>
        <taxon>eudicotyledons</taxon>
        <taxon>Gunneridae</taxon>
        <taxon>Pentapetalae</taxon>
        <taxon>asterids</taxon>
        <taxon>lamiids</taxon>
        <taxon>Gentianales</taxon>
        <taxon>Apocynaceae</taxon>
        <taxon>Rauvolfioideae</taxon>
        <taxon>Vinceae</taxon>
        <taxon>Catharanthinae</taxon>
        <taxon>Catharanthus</taxon>
    </lineage>
</organism>
<dbReference type="Proteomes" id="UP001060085">
    <property type="component" value="Linkage Group LG01"/>
</dbReference>
<comment type="caution">
    <text evidence="1">The sequence shown here is derived from an EMBL/GenBank/DDBJ whole genome shotgun (WGS) entry which is preliminary data.</text>
</comment>
<evidence type="ECO:0000313" key="1">
    <source>
        <dbReference type="EMBL" id="KAI5683385.1"/>
    </source>
</evidence>
<evidence type="ECO:0000313" key="2">
    <source>
        <dbReference type="Proteomes" id="UP001060085"/>
    </source>
</evidence>
<reference evidence="2" key="1">
    <citation type="journal article" date="2023" name="Nat. Plants">
        <title>Single-cell RNA sequencing provides a high-resolution roadmap for understanding the multicellular compartmentation of specialized metabolism.</title>
        <authorList>
            <person name="Sun S."/>
            <person name="Shen X."/>
            <person name="Li Y."/>
            <person name="Li Y."/>
            <person name="Wang S."/>
            <person name="Li R."/>
            <person name="Zhang H."/>
            <person name="Shen G."/>
            <person name="Guo B."/>
            <person name="Wei J."/>
            <person name="Xu J."/>
            <person name="St-Pierre B."/>
            <person name="Chen S."/>
            <person name="Sun C."/>
        </authorList>
    </citation>
    <scope>NUCLEOTIDE SEQUENCE [LARGE SCALE GENOMIC DNA]</scope>
</reference>
<name>A0ACC0CES0_CATRO</name>
<accession>A0ACC0CES0</accession>
<dbReference type="EMBL" id="CM044701">
    <property type="protein sequence ID" value="KAI5683385.1"/>
    <property type="molecule type" value="Genomic_DNA"/>
</dbReference>
<proteinExistence type="predicted"/>
<keyword evidence="2" id="KW-1185">Reference proteome</keyword>
<protein>
    <submittedName>
        <fullName evidence="1">Uncharacterized protein</fullName>
    </submittedName>
</protein>
<sequence length="448" mass="50524">MEFEKKQYKWCGSSQLFIHIMELSLLVLFAGLMNGLTLGYMSMNPVDLEVFIKSGLPKHRRFATKILSLIKRRHLLLCTLIISKSFATEAIPILLNQLLIPETATILISTALILIFTEIIPHSVCARFPLVIGSAMAPAVHILVWICFPVSYPISKLLDIVLGRGRVALYRRAELKTLVNLHGNQGGKGGDLSCHEVSIIQGALEITEKTARDAMTLKSHIFSLDINSKLDRNMMSLIIKKGHSRVPVYHEEPDNILGLILVKNLLAVKPEDEVPIKNLTIRSIPRVHESIPLVQLLNEFQRGLSHMAVVTRPRNGSVEDAYTRRNREEVRLEMYGVPRKRSFRGSMKVLPPATKSFSRSSKRWSGESHPEILNLSSSSSNNNNNNNNHPNPVLKLPKEEEVVGIITMEDVIEELLKDDIYDEMDHYGSSRTSWRIFSRRIHGIAAPN</sequence>